<sequence>MTNSYLYLVAIFAIPYQGSFATFLPEKNGNATEAPTEMETGSVNSSWTSLAVIIGSIIASFVVILLLQWAIKKFLCKNKSSVNNENRESAQVTHLTDGSLQITIPQCLTKPPSYDDIHKYKQLDLATSTPMYYSVPGMKNFYGVLSKWPQETEEDIDEQSPPPAYEDNDAFENDLQSTSSLPQQQTEESPANEIMV</sequence>
<reference evidence="3 4" key="1">
    <citation type="submission" date="2024-02" db="EMBL/GenBank/DDBJ databases">
        <authorList>
            <person name="Daric V."/>
            <person name="Darras S."/>
        </authorList>
    </citation>
    <scope>NUCLEOTIDE SEQUENCE [LARGE SCALE GENOMIC DNA]</scope>
</reference>
<proteinExistence type="predicted"/>
<evidence type="ECO:0000313" key="4">
    <source>
        <dbReference type="Proteomes" id="UP001642483"/>
    </source>
</evidence>
<organism evidence="3 4">
    <name type="scientific">Clavelina lepadiformis</name>
    <name type="common">Light-bulb sea squirt</name>
    <name type="synonym">Ascidia lepadiformis</name>
    <dbReference type="NCBI Taxonomy" id="159417"/>
    <lineage>
        <taxon>Eukaryota</taxon>
        <taxon>Metazoa</taxon>
        <taxon>Chordata</taxon>
        <taxon>Tunicata</taxon>
        <taxon>Ascidiacea</taxon>
        <taxon>Aplousobranchia</taxon>
        <taxon>Clavelinidae</taxon>
        <taxon>Clavelina</taxon>
    </lineage>
</organism>
<dbReference type="EMBL" id="CAWYQH010000057">
    <property type="protein sequence ID" value="CAK8678983.1"/>
    <property type="molecule type" value="Genomic_DNA"/>
</dbReference>
<feature type="compositionally biased region" description="Low complexity" evidence="1">
    <location>
        <begin position="175"/>
        <end position="189"/>
    </location>
</feature>
<feature type="transmembrane region" description="Helical" evidence="2">
    <location>
        <begin position="45"/>
        <end position="71"/>
    </location>
</feature>
<accession>A0ABP0FH28</accession>
<dbReference type="Proteomes" id="UP001642483">
    <property type="component" value="Unassembled WGS sequence"/>
</dbReference>
<feature type="region of interest" description="Disordered" evidence="1">
    <location>
        <begin position="151"/>
        <end position="196"/>
    </location>
</feature>
<evidence type="ECO:0000256" key="1">
    <source>
        <dbReference type="SAM" id="MobiDB-lite"/>
    </source>
</evidence>
<protein>
    <submittedName>
        <fullName evidence="3">Uncharacterized protein</fullName>
    </submittedName>
</protein>
<evidence type="ECO:0000256" key="2">
    <source>
        <dbReference type="SAM" id="Phobius"/>
    </source>
</evidence>
<keyword evidence="2" id="KW-0812">Transmembrane</keyword>
<keyword evidence="2" id="KW-0472">Membrane</keyword>
<comment type="caution">
    <text evidence="3">The sequence shown here is derived from an EMBL/GenBank/DDBJ whole genome shotgun (WGS) entry which is preliminary data.</text>
</comment>
<keyword evidence="2" id="KW-1133">Transmembrane helix</keyword>
<gene>
    <name evidence="3" type="ORF">CVLEPA_LOCUS9251</name>
</gene>
<name>A0ABP0FH28_CLALP</name>
<keyword evidence="4" id="KW-1185">Reference proteome</keyword>
<evidence type="ECO:0000313" key="3">
    <source>
        <dbReference type="EMBL" id="CAK8678983.1"/>
    </source>
</evidence>